<organism evidence="3 4">
    <name type="scientific">Streptomyces evansiae</name>
    <dbReference type="NCBI Taxonomy" id="3075535"/>
    <lineage>
        <taxon>Bacteria</taxon>
        <taxon>Bacillati</taxon>
        <taxon>Actinomycetota</taxon>
        <taxon>Actinomycetes</taxon>
        <taxon>Kitasatosporales</taxon>
        <taxon>Streptomycetaceae</taxon>
        <taxon>Streptomyces</taxon>
    </lineage>
</organism>
<name>A0ABD5E2Q7_9ACTN</name>
<accession>A0ABD5E2Q7</accession>
<dbReference type="Proteomes" id="UP001183607">
    <property type="component" value="Unassembled WGS sequence"/>
</dbReference>
<dbReference type="GO" id="GO:0016787">
    <property type="term" value="F:hydrolase activity"/>
    <property type="evidence" value="ECO:0007669"/>
    <property type="project" value="UniProtKB-KW"/>
</dbReference>
<protein>
    <submittedName>
        <fullName evidence="3">Isochorismatase family protein</fullName>
    </submittedName>
</protein>
<proteinExistence type="predicted"/>
<dbReference type="Gene3D" id="3.40.50.850">
    <property type="entry name" value="Isochorismatase-like"/>
    <property type="match status" value="1"/>
</dbReference>
<evidence type="ECO:0000313" key="3">
    <source>
        <dbReference type="EMBL" id="MDT0415557.1"/>
    </source>
</evidence>
<dbReference type="InterPro" id="IPR000868">
    <property type="entry name" value="Isochorismatase-like_dom"/>
</dbReference>
<dbReference type="AlphaFoldDB" id="A0ABD5E2Q7"/>
<sequence length="185" mass="18995">MTAFAHRPGTALLVVDMQNGVVAHAHRGDEVVPTLAGLVARARAEGVPVVWVRHQDEALVPGTPAWQLVPALVPLPGEPMLGKEYADAFEATELEEVLAAAGVGRIVVTGAATDVCVRSTLHGGFARGYDTVLVSDAHTTEDTGVEGVPGPAAIIAHTNLYWSQQVAPGRVGGTAEAADVVLGAG</sequence>
<dbReference type="InterPro" id="IPR036380">
    <property type="entry name" value="Isochorismatase-like_sf"/>
</dbReference>
<dbReference type="EMBL" id="JAVRER010000009">
    <property type="protein sequence ID" value="MDT0415557.1"/>
    <property type="molecule type" value="Genomic_DNA"/>
</dbReference>
<reference evidence="4" key="1">
    <citation type="submission" date="2023-07" db="EMBL/GenBank/DDBJ databases">
        <title>30 novel species of actinomycetes from the DSMZ collection.</title>
        <authorList>
            <person name="Nouioui I."/>
        </authorList>
    </citation>
    <scope>NUCLEOTIDE SEQUENCE [LARGE SCALE GENOMIC DNA]</scope>
    <source>
        <strain evidence="4">DSM 41982</strain>
    </source>
</reference>
<dbReference type="SUPFAM" id="SSF52499">
    <property type="entry name" value="Isochorismatase-like hydrolases"/>
    <property type="match status" value="1"/>
</dbReference>
<feature type="domain" description="Isochorismatase-like" evidence="2">
    <location>
        <begin position="10"/>
        <end position="140"/>
    </location>
</feature>
<evidence type="ECO:0000259" key="2">
    <source>
        <dbReference type="Pfam" id="PF00857"/>
    </source>
</evidence>
<gene>
    <name evidence="3" type="ORF">RM574_08635</name>
</gene>
<evidence type="ECO:0000256" key="1">
    <source>
        <dbReference type="ARBA" id="ARBA00022801"/>
    </source>
</evidence>
<dbReference type="InterPro" id="IPR050272">
    <property type="entry name" value="Isochorismatase-like_hydrls"/>
</dbReference>
<evidence type="ECO:0000313" key="4">
    <source>
        <dbReference type="Proteomes" id="UP001183607"/>
    </source>
</evidence>
<keyword evidence="1" id="KW-0378">Hydrolase</keyword>
<dbReference type="Pfam" id="PF00857">
    <property type="entry name" value="Isochorismatase"/>
    <property type="match status" value="1"/>
</dbReference>
<dbReference type="RefSeq" id="WP_175417774.1">
    <property type="nucleotide sequence ID" value="NZ_JAVRER010000009.1"/>
</dbReference>
<comment type="caution">
    <text evidence="3">The sequence shown here is derived from an EMBL/GenBank/DDBJ whole genome shotgun (WGS) entry which is preliminary data.</text>
</comment>
<dbReference type="PANTHER" id="PTHR43540">
    <property type="entry name" value="PEROXYUREIDOACRYLATE/UREIDOACRYLATE AMIDOHYDROLASE-RELATED"/>
    <property type="match status" value="1"/>
</dbReference>